<reference evidence="1 2" key="1">
    <citation type="journal article" date="2024" name="Int. J. Mol. Sci.">
        <title>Exploration of Alicyclobacillus spp. Genome in Search of Antibiotic Resistance.</title>
        <authorList>
            <person name="Bucka-Kolendo J."/>
            <person name="Kiousi D.E."/>
            <person name="Dekowska A."/>
            <person name="Mikolajczuk-Szczyrba A."/>
            <person name="Karadedos D.M."/>
            <person name="Michael P."/>
            <person name="Galanis A."/>
            <person name="Sokolowska B."/>
        </authorList>
    </citation>
    <scope>NUCLEOTIDE SEQUENCE [LARGE SCALE GENOMIC DNA]</scope>
    <source>
        <strain evidence="1 2">KKP 3000</strain>
    </source>
</reference>
<dbReference type="EMBL" id="JBDXSU010000039">
    <property type="protein sequence ID" value="MFB5193104.1"/>
    <property type="molecule type" value="Genomic_DNA"/>
</dbReference>
<accession>A0ABV5ALE5</accession>
<dbReference type="Pfam" id="PF01257">
    <property type="entry name" value="2Fe-2S_thioredx"/>
    <property type="match status" value="1"/>
</dbReference>
<dbReference type="CDD" id="cd02980">
    <property type="entry name" value="TRX_Fd_family"/>
    <property type="match status" value="1"/>
</dbReference>
<proteinExistence type="predicted"/>
<protein>
    <submittedName>
        <fullName evidence="1">(2Fe-2S) ferredoxin domain-containing protein</fullName>
    </submittedName>
</protein>
<dbReference type="Gene3D" id="3.40.30.10">
    <property type="entry name" value="Glutaredoxin"/>
    <property type="match status" value="1"/>
</dbReference>
<dbReference type="SUPFAM" id="SSF52833">
    <property type="entry name" value="Thioredoxin-like"/>
    <property type="match status" value="1"/>
</dbReference>
<evidence type="ECO:0000313" key="1">
    <source>
        <dbReference type="EMBL" id="MFB5193104.1"/>
    </source>
</evidence>
<gene>
    <name evidence="1" type="ORF">KKP3000_002703</name>
</gene>
<dbReference type="InterPro" id="IPR036249">
    <property type="entry name" value="Thioredoxin-like_sf"/>
</dbReference>
<evidence type="ECO:0000313" key="2">
    <source>
        <dbReference type="Proteomes" id="UP001579974"/>
    </source>
</evidence>
<name>A0ABV5ALE5_9BACL</name>
<sequence length="104" mass="12145">MHRLTYHVLVCNGGCCHREGGEHLLQMFRREVTRLNGDHIRITETRCTGRCVDSCSVVVYPQGVWYRNVTQESVHAIVQGHLFRGEIQQELVSYTYQLQNFIEH</sequence>
<organism evidence="1 2">
    <name type="scientific">Alicyclobacillus fastidiosus</name>
    <dbReference type="NCBI Taxonomy" id="392011"/>
    <lineage>
        <taxon>Bacteria</taxon>
        <taxon>Bacillati</taxon>
        <taxon>Bacillota</taxon>
        <taxon>Bacilli</taxon>
        <taxon>Bacillales</taxon>
        <taxon>Alicyclobacillaceae</taxon>
        <taxon>Alicyclobacillus</taxon>
    </lineage>
</organism>
<comment type="caution">
    <text evidence="1">The sequence shown here is derived from an EMBL/GenBank/DDBJ whole genome shotgun (WGS) entry which is preliminary data.</text>
</comment>
<dbReference type="Proteomes" id="UP001579974">
    <property type="component" value="Unassembled WGS sequence"/>
</dbReference>
<keyword evidence="2" id="KW-1185">Reference proteome</keyword>